<dbReference type="NCBIfam" id="TIGR01494">
    <property type="entry name" value="ATPase_P-type"/>
    <property type="match status" value="1"/>
</dbReference>
<keyword evidence="9 11" id="KW-1133">Transmembrane helix</keyword>
<dbReference type="PANTHER" id="PTHR43520:SF8">
    <property type="entry name" value="P-TYPE CU(+) TRANSPORTER"/>
    <property type="match status" value="1"/>
</dbReference>
<dbReference type="GO" id="GO:0005886">
    <property type="term" value="C:plasma membrane"/>
    <property type="evidence" value="ECO:0007669"/>
    <property type="project" value="UniProtKB-SubCell"/>
</dbReference>
<evidence type="ECO:0000256" key="2">
    <source>
        <dbReference type="ARBA" id="ARBA00006024"/>
    </source>
</evidence>
<feature type="transmembrane region" description="Helical" evidence="11">
    <location>
        <begin position="462"/>
        <end position="482"/>
    </location>
</feature>
<evidence type="ECO:0000256" key="9">
    <source>
        <dbReference type="ARBA" id="ARBA00022989"/>
    </source>
</evidence>
<dbReference type="Pfam" id="PF00122">
    <property type="entry name" value="E1-E2_ATPase"/>
    <property type="match status" value="1"/>
</dbReference>
<evidence type="ECO:0000256" key="6">
    <source>
        <dbReference type="ARBA" id="ARBA00022741"/>
    </source>
</evidence>
<keyword evidence="4 11" id="KW-0812">Transmembrane</keyword>
<feature type="transmembrane region" description="Helical" evidence="11">
    <location>
        <begin position="391"/>
        <end position="412"/>
    </location>
</feature>
<evidence type="ECO:0000256" key="10">
    <source>
        <dbReference type="ARBA" id="ARBA00023136"/>
    </source>
</evidence>
<keyword evidence="10 11" id="KW-0472">Membrane</keyword>
<dbReference type="SFLD" id="SFLDG00002">
    <property type="entry name" value="C1.7:_P-type_atpase_like"/>
    <property type="match status" value="1"/>
</dbReference>
<dbReference type="NCBIfam" id="TIGR01511">
    <property type="entry name" value="ATPase-IB1_Cu"/>
    <property type="match status" value="1"/>
</dbReference>
<dbReference type="GO" id="GO:0016887">
    <property type="term" value="F:ATP hydrolysis activity"/>
    <property type="evidence" value="ECO:0007669"/>
    <property type="project" value="InterPro"/>
</dbReference>
<dbReference type="Pfam" id="PF00403">
    <property type="entry name" value="HMA"/>
    <property type="match status" value="2"/>
</dbReference>
<dbReference type="InterPro" id="IPR023214">
    <property type="entry name" value="HAD_sf"/>
</dbReference>
<dbReference type="InterPro" id="IPR036163">
    <property type="entry name" value="HMA_dom_sf"/>
</dbReference>
<dbReference type="InterPro" id="IPR017969">
    <property type="entry name" value="Heavy-metal-associated_CS"/>
</dbReference>
<dbReference type="GO" id="GO:0005524">
    <property type="term" value="F:ATP binding"/>
    <property type="evidence" value="ECO:0007669"/>
    <property type="project" value="UniProtKB-UniRule"/>
</dbReference>
<feature type="domain" description="HMA" evidence="13">
    <location>
        <begin position="1"/>
        <end position="65"/>
    </location>
</feature>
<dbReference type="EMBL" id="JPRH01000010">
    <property type="protein sequence ID" value="KFF10527.1"/>
    <property type="molecule type" value="Genomic_DNA"/>
</dbReference>
<feature type="transmembrane region" description="Helical" evidence="11">
    <location>
        <begin position="424"/>
        <end position="447"/>
    </location>
</feature>
<evidence type="ECO:0000256" key="5">
    <source>
        <dbReference type="ARBA" id="ARBA00022723"/>
    </source>
</evidence>
<sequence length="1019" mass="112034">MERQYNILGMTCSGCQKKISEKLNSIEGLKADINLENSTATITSDKEIEVSILNKALAEIGKYRLEDPNSHERTFKVLGMTCSGCQKKISEKLNSIQGIKADINLENSTATITSDKEIEINALNKALEEIGKYRLEDPNTPEKNFIKPQDRVSPSSVYYCPMECEGDKVYFKQGERCPVCNMYLVPIEEKHAKDPNHKPTFSSTNLPENFKDSIGKYYCPMFCEGDTVYDEKRDCPVCHMHLEEITEDLAKNAATHQHHHHSHDHSHHHEAPKVTDDMAGKYYCPMYCEGDKTYDSNVGCPVCGMDLVKYPEKKTAKYSCPMHPEIIKDEPGDCPICGMDLVRMPDSEGEEEDETYSILKRKFIISLAFTIPVFILSMGGMFINFPFSNNIQGIIELALTLPVLFFSGWFLLKRGWISFKTWNLNMFSLIALGVAAAFIFSLAALVFPDLIPHEIRGHNHEIPLYFEAICVILTLVILGQLMEAAAHKKTGNAIKELMNLSPDEANLIVNGEEKKVLLSQVKIGDLLKVKPGEKIPVDGKIIEGNSVVDESMITGEPIPVEKNVDDKVSSGTINGNQVFMMKAEKVGDETLLSKIIKMVNEASRSRAPIQKLTDKVAKVFVPTVIVIAILTFISWQLFGPEGKKSLFAFINAVAVLIVACPCALGLATPMSLMVGIGKGAKNGILIKNAEALEEMHKVNVLITDKTGTLTEGKPSLEHIESVDGADQNLMLQLAFSLNQNSEHPLSNAVIKKAKEQKLSGEKVTDFENISGKGVKGNINGKTVYVGNESLLSSHQISIPDHIKQKAVEIQSKAHTISYIAQDNTVLGFISFTDKIKESSKKAVEHLMKDGIDIVMMTGDNEHTAKAVADELGIRHYKANCLPEDKLNEVKKLQKEGKIVAMTGDGINDSPALAQANVGIAMGTGTDVAIESAAITLLKGDILGVAKAKLLSEKLLKNIKENLFFAFIYNVLGIPIAAGLLYPFFGILLSPMIAAAAMSVSSLSVILNSLRLNSVDLNIQ</sequence>
<dbReference type="SFLD" id="SFLDF00027">
    <property type="entry name" value="p-type_atpase"/>
    <property type="match status" value="1"/>
</dbReference>
<dbReference type="SUPFAM" id="SSF81653">
    <property type="entry name" value="Calcium ATPase, transduction domain A"/>
    <property type="match status" value="1"/>
</dbReference>
<dbReference type="Pfam" id="PF00702">
    <property type="entry name" value="Hydrolase"/>
    <property type="match status" value="1"/>
</dbReference>
<feature type="region of interest" description="Disordered" evidence="12">
    <location>
        <begin position="252"/>
        <end position="271"/>
    </location>
</feature>
<dbReference type="SUPFAM" id="SSF81665">
    <property type="entry name" value="Calcium ATPase, transmembrane domain M"/>
    <property type="match status" value="1"/>
</dbReference>
<protein>
    <submittedName>
        <fullName evidence="14">ATPase P</fullName>
    </submittedName>
</protein>
<evidence type="ECO:0000256" key="4">
    <source>
        <dbReference type="ARBA" id="ARBA00022692"/>
    </source>
</evidence>
<feature type="transmembrane region" description="Helical" evidence="11">
    <location>
        <begin position="647"/>
        <end position="668"/>
    </location>
</feature>
<evidence type="ECO:0000259" key="13">
    <source>
        <dbReference type="PROSITE" id="PS50846"/>
    </source>
</evidence>
<dbReference type="RefSeq" id="WP_034714520.1">
    <property type="nucleotide sequence ID" value="NZ_JPRH01000010.1"/>
</dbReference>
<dbReference type="InterPro" id="IPR044492">
    <property type="entry name" value="P_typ_ATPase_HD_dom"/>
</dbReference>
<dbReference type="SUPFAM" id="SSF55008">
    <property type="entry name" value="HMA, heavy metal-associated domain"/>
    <property type="match status" value="2"/>
</dbReference>
<dbReference type="PROSITE" id="PS00154">
    <property type="entry name" value="ATPASE_E1_E2"/>
    <property type="match status" value="1"/>
</dbReference>
<dbReference type="PRINTS" id="PR00943">
    <property type="entry name" value="CUATPASE"/>
</dbReference>
<dbReference type="GO" id="GO:0060003">
    <property type="term" value="P:copper ion export"/>
    <property type="evidence" value="ECO:0007669"/>
    <property type="project" value="UniProtKB-ARBA"/>
</dbReference>
<dbReference type="NCBIfam" id="TIGR01525">
    <property type="entry name" value="ATPase-IB_hvy"/>
    <property type="match status" value="1"/>
</dbReference>
<evidence type="ECO:0000313" key="15">
    <source>
        <dbReference type="Proteomes" id="UP000028705"/>
    </source>
</evidence>
<dbReference type="Pfam" id="PF19335">
    <property type="entry name" value="HMBD"/>
    <property type="match status" value="3"/>
</dbReference>
<dbReference type="PANTHER" id="PTHR43520">
    <property type="entry name" value="ATP7, ISOFORM B"/>
    <property type="match status" value="1"/>
</dbReference>
<dbReference type="InterPro" id="IPR006121">
    <property type="entry name" value="HMA_dom"/>
</dbReference>
<dbReference type="InterPro" id="IPR018303">
    <property type="entry name" value="ATPase_P-typ_P_site"/>
</dbReference>
<dbReference type="InterPro" id="IPR023298">
    <property type="entry name" value="ATPase_P-typ_TM_dom_sf"/>
</dbReference>
<dbReference type="Gene3D" id="2.70.150.10">
    <property type="entry name" value="Calcium-transporting ATPase, cytoplasmic transduction domain A"/>
    <property type="match status" value="1"/>
</dbReference>
<dbReference type="AlphaFoldDB" id="A0A086A1G3"/>
<dbReference type="InterPro" id="IPR001757">
    <property type="entry name" value="P_typ_ATPase"/>
</dbReference>
<dbReference type="InterPro" id="IPR023299">
    <property type="entry name" value="ATPase_P-typ_cyto_dom_N"/>
</dbReference>
<comment type="similarity">
    <text evidence="2 11">Belongs to the cation transport ATPase (P-type) (TC 3.A.3) family. Type IB subfamily.</text>
</comment>
<dbReference type="InterPro" id="IPR027256">
    <property type="entry name" value="P-typ_ATPase_IB"/>
</dbReference>
<keyword evidence="3 11" id="KW-1003">Cell membrane</keyword>
<keyword evidence="5 11" id="KW-0479">Metal-binding</keyword>
<dbReference type="PROSITE" id="PS50846">
    <property type="entry name" value="HMA_2"/>
    <property type="match status" value="2"/>
</dbReference>
<comment type="caution">
    <text evidence="14">The sequence shown here is derived from an EMBL/GenBank/DDBJ whole genome shotgun (WGS) entry which is preliminary data.</text>
</comment>
<dbReference type="InterPro" id="IPR008250">
    <property type="entry name" value="ATPase_P-typ_transduc_dom_A_sf"/>
</dbReference>
<dbReference type="Gene3D" id="3.40.50.1000">
    <property type="entry name" value="HAD superfamily/HAD-like"/>
    <property type="match status" value="1"/>
</dbReference>
<evidence type="ECO:0000256" key="3">
    <source>
        <dbReference type="ARBA" id="ARBA00022475"/>
    </source>
</evidence>
<dbReference type="Gene3D" id="3.30.70.100">
    <property type="match status" value="2"/>
</dbReference>
<evidence type="ECO:0000256" key="8">
    <source>
        <dbReference type="ARBA" id="ARBA00022967"/>
    </source>
</evidence>
<reference evidence="14 15" key="1">
    <citation type="submission" date="2014-07" db="EMBL/GenBank/DDBJ databases">
        <title>Genome of Chryseobacterium soli DSM 19298.</title>
        <authorList>
            <person name="Stropko S.J."/>
            <person name="Pipes S.E."/>
            <person name="Newman J."/>
        </authorList>
    </citation>
    <scope>NUCLEOTIDE SEQUENCE [LARGE SCALE GENOMIC DNA]</scope>
    <source>
        <strain evidence="14 15">DSM 19298</strain>
    </source>
</reference>
<comment type="subcellular location">
    <subcellularLocation>
        <location evidence="1">Cell membrane</location>
        <topology evidence="1">Multi-pass membrane protein</topology>
    </subcellularLocation>
</comment>
<evidence type="ECO:0000256" key="12">
    <source>
        <dbReference type="SAM" id="MobiDB-lite"/>
    </source>
</evidence>
<gene>
    <name evidence="14" type="ORF">IW15_19500</name>
</gene>
<evidence type="ECO:0000313" key="14">
    <source>
        <dbReference type="EMBL" id="KFF10527.1"/>
    </source>
</evidence>
<dbReference type="SUPFAM" id="SSF56784">
    <property type="entry name" value="HAD-like"/>
    <property type="match status" value="1"/>
</dbReference>
<dbReference type="STRING" id="445961.IW15_19500"/>
<dbReference type="Proteomes" id="UP000028705">
    <property type="component" value="Unassembled WGS sequence"/>
</dbReference>
<organism evidence="14 15">
    <name type="scientific">Chryseobacterium soli</name>
    <dbReference type="NCBI Taxonomy" id="445961"/>
    <lineage>
        <taxon>Bacteria</taxon>
        <taxon>Pseudomonadati</taxon>
        <taxon>Bacteroidota</taxon>
        <taxon>Flavobacteriia</taxon>
        <taxon>Flavobacteriales</taxon>
        <taxon>Weeksellaceae</taxon>
        <taxon>Chryseobacterium group</taxon>
        <taxon>Chryseobacterium</taxon>
    </lineage>
</organism>
<keyword evidence="8" id="KW-1278">Translocase</keyword>
<feature type="domain" description="HMA" evidence="13">
    <location>
        <begin position="71"/>
        <end position="135"/>
    </location>
</feature>
<dbReference type="Gene3D" id="3.40.1110.10">
    <property type="entry name" value="Calcium-transporting ATPase, cytoplasmic domain N"/>
    <property type="match status" value="1"/>
</dbReference>
<feature type="transmembrane region" description="Helical" evidence="11">
    <location>
        <begin position="616"/>
        <end position="635"/>
    </location>
</feature>
<keyword evidence="6 11" id="KW-0547">Nucleotide-binding</keyword>
<dbReference type="GO" id="GO:0055070">
    <property type="term" value="P:copper ion homeostasis"/>
    <property type="evidence" value="ECO:0007669"/>
    <property type="project" value="TreeGrafter"/>
</dbReference>
<dbReference type="PROSITE" id="PS01047">
    <property type="entry name" value="HMA_1"/>
    <property type="match status" value="2"/>
</dbReference>
<dbReference type="CDD" id="cd00371">
    <property type="entry name" value="HMA"/>
    <property type="match status" value="2"/>
</dbReference>
<dbReference type="FunFam" id="2.70.150.10:FF:000020">
    <property type="entry name" value="Copper-exporting P-type ATPase A"/>
    <property type="match status" value="1"/>
</dbReference>
<accession>A0A086A1G3</accession>
<dbReference type="OrthoDB" id="1521937at2"/>
<evidence type="ECO:0000256" key="7">
    <source>
        <dbReference type="ARBA" id="ARBA00022840"/>
    </source>
</evidence>
<feature type="compositionally biased region" description="Basic residues" evidence="12">
    <location>
        <begin position="256"/>
        <end position="266"/>
    </location>
</feature>
<dbReference type="PRINTS" id="PR00119">
    <property type="entry name" value="CATATPASE"/>
</dbReference>
<keyword evidence="15" id="KW-1185">Reference proteome</keyword>
<feature type="transmembrane region" description="Helical" evidence="11">
    <location>
        <begin position="962"/>
        <end position="981"/>
    </location>
</feature>
<dbReference type="SFLD" id="SFLDS00003">
    <property type="entry name" value="Haloacid_Dehalogenase"/>
    <property type="match status" value="1"/>
</dbReference>
<evidence type="ECO:0000256" key="1">
    <source>
        <dbReference type="ARBA" id="ARBA00004651"/>
    </source>
</evidence>
<dbReference type="InterPro" id="IPR059000">
    <property type="entry name" value="ATPase_P-type_domA"/>
</dbReference>
<proteinExistence type="inferred from homology"/>
<name>A0A086A1G3_9FLAO</name>
<dbReference type="eggNOG" id="COG2217">
    <property type="taxonomic scope" value="Bacteria"/>
</dbReference>
<feature type="transmembrane region" description="Helical" evidence="11">
    <location>
        <begin position="987"/>
        <end position="1009"/>
    </location>
</feature>
<dbReference type="InterPro" id="IPR036412">
    <property type="entry name" value="HAD-like_sf"/>
</dbReference>
<dbReference type="CDD" id="cd02094">
    <property type="entry name" value="P-type_ATPase_Cu-like"/>
    <property type="match status" value="1"/>
</dbReference>
<feature type="transmembrane region" description="Helical" evidence="11">
    <location>
        <begin position="363"/>
        <end position="385"/>
    </location>
</feature>
<dbReference type="GO" id="GO:0005507">
    <property type="term" value="F:copper ion binding"/>
    <property type="evidence" value="ECO:0007669"/>
    <property type="project" value="TreeGrafter"/>
</dbReference>
<dbReference type="GO" id="GO:0043682">
    <property type="term" value="F:P-type divalent copper transporter activity"/>
    <property type="evidence" value="ECO:0007669"/>
    <property type="project" value="TreeGrafter"/>
</dbReference>
<keyword evidence="7 11" id="KW-0067">ATP-binding</keyword>
<evidence type="ECO:0000256" key="11">
    <source>
        <dbReference type="RuleBase" id="RU362081"/>
    </source>
</evidence>
<dbReference type="InterPro" id="IPR045800">
    <property type="entry name" value="HMBD"/>
</dbReference>